<dbReference type="RefSeq" id="WP_053796532.1">
    <property type="nucleotide sequence ID" value="NZ_JXCZ01000017.1"/>
</dbReference>
<dbReference type="SUPFAM" id="SSF52374">
    <property type="entry name" value="Nucleotidylyl transferase"/>
    <property type="match status" value="1"/>
</dbReference>
<evidence type="ECO:0000256" key="8">
    <source>
        <dbReference type="ARBA" id="ARBA00023027"/>
    </source>
</evidence>
<comment type="function">
    <text evidence="1 10">Catalyzes the reversible adenylation of nicotinate mononucleotide (NaMN) to nicotinic acid adenine dinucleotide (NaAD).</text>
</comment>
<comment type="catalytic activity">
    <reaction evidence="9 10">
        <text>nicotinate beta-D-ribonucleotide + ATP + H(+) = deamido-NAD(+) + diphosphate</text>
        <dbReference type="Rhea" id="RHEA:22860"/>
        <dbReference type="ChEBI" id="CHEBI:15378"/>
        <dbReference type="ChEBI" id="CHEBI:30616"/>
        <dbReference type="ChEBI" id="CHEBI:33019"/>
        <dbReference type="ChEBI" id="CHEBI:57502"/>
        <dbReference type="ChEBI" id="CHEBI:58437"/>
        <dbReference type="EC" id="2.7.7.18"/>
    </reaction>
</comment>
<dbReference type="NCBIfam" id="TIGR00125">
    <property type="entry name" value="cyt_tran_rel"/>
    <property type="match status" value="1"/>
</dbReference>
<protein>
    <recommendedName>
        <fullName evidence="10">Probable nicotinate-nucleotide adenylyltransferase</fullName>
        <ecNumber evidence="10">2.7.7.18</ecNumber>
    </recommendedName>
    <alternativeName>
        <fullName evidence="10">Deamido-NAD(+) diphosphorylase</fullName>
    </alternativeName>
    <alternativeName>
        <fullName evidence="10">Deamido-NAD(+) pyrophosphorylase</fullName>
    </alternativeName>
    <alternativeName>
        <fullName evidence="10">Nicotinate mononucleotide adenylyltransferase</fullName>
        <shortName evidence="10">NaMN adenylyltransferase</shortName>
    </alternativeName>
</protein>
<keyword evidence="5 10" id="KW-0548">Nucleotidyltransferase</keyword>
<evidence type="ECO:0000256" key="5">
    <source>
        <dbReference type="ARBA" id="ARBA00022695"/>
    </source>
</evidence>
<gene>
    <name evidence="10 12" type="primary">nadD</name>
    <name evidence="12" type="ORF">RZ72_11110</name>
</gene>
<evidence type="ECO:0000256" key="9">
    <source>
        <dbReference type="ARBA" id="ARBA00048721"/>
    </source>
</evidence>
<evidence type="ECO:0000256" key="10">
    <source>
        <dbReference type="HAMAP-Rule" id="MF_00244"/>
    </source>
</evidence>
<dbReference type="Pfam" id="PF01467">
    <property type="entry name" value="CTP_transf_like"/>
    <property type="match status" value="1"/>
</dbReference>
<evidence type="ECO:0000256" key="7">
    <source>
        <dbReference type="ARBA" id="ARBA00022840"/>
    </source>
</evidence>
<keyword evidence="7 10" id="KW-0067">ATP-binding</keyword>
<name>A0A0N0CU37_9LACO</name>
<dbReference type="EC" id="2.7.7.18" evidence="10"/>
<dbReference type="GO" id="GO:0009435">
    <property type="term" value="P:NAD+ biosynthetic process"/>
    <property type="evidence" value="ECO:0007669"/>
    <property type="project" value="UniProtKB-UniRule"/>
</dbReference>
<keyword evidence="8 10" id="KW-0520">NAD</keyword>
<accession>A0A0N0CU37</accession>
<dbReference type="GO" id="GO:0005524">
    <property type="term" value="F:ATP binding"/>
    <property type="evidence" value="ECO:0007669"/>
    <property type="project" value="UniProtKB-KW"/>
</dbReference>
<evidence type="ECO:0000256" key="2">
    <source>
        <dbReference type="ARBA" id="ARBA00005019"/>
    </source>
</evidence>
<reference evidence="12 13" key="1">
    <citation type="journal article" date="2015" name="Genome Biol. Evol.">
        <title>Functionally Structured Genomes in Lactobacillus kunkeei Colonizing the Honey Crop and Food Products of Honeybees and Stingless Bees.</title>
        <authorList>
            <person name="Tamarit D."/>
            <person name="Ellegaard K.M."/>
            <person name="Wikander J."/>
            <person name="Olofsson T."/>
            <person name="Vasquez A."/>
            <person name="Andersson S.G."/>
        </authorList>
    </citation>
    <scope>NUCLEOTIDE SEQUENCE [LARGE SCALE GENOMIC DNA]</scope>
    <source>
        <strain evidence="12 13">LAla</strain>
    </source>
</reference>
<keyword evidence="3 10" id="KW-0662">Pyridine nucleotide biosynthesis</keyword>
<dbReference type="GO" id="GO:0004515">
    <property type="term" value="F:nicotinate-nucleotide adenylyltransferase activity"/>
    <property type="evidence" value="ECO:0007669"/>
    <property type="project" value="UniProtKB-UniRule"/>
</dbReference>
<evidence type="ECO:0000256" key="3">
    <source>
        <dbReference type="ARBA" id="ARBA00022642"/>
    </source>
</evidence>
<dbReference type="NCBIfam" id="NF000841">
    <property type="entry name" value="PRK00071.1-4"/>
    <property type="match status" value="1"/>
</dbReference>
<dbReference type="UniPathway" id="UPA00253">
    <property type="reaction ID" value="UER00332"/>
</dbReference>
<evidence type="ECO:0000256" key="4">
    <source>
        <dbReference type="ARBA" id="ARBA00022679"/>
    </source>
</evidence>
<comment type="caution">
    <text evidence="12">The sequence shown here is derived from an EMBL/GenBank/DDBJ whole genome shotgun (WGS) entry which is preliminary data.</text>
</comment>
<comment type="pathway">
    <text evidence="2 10">Cofactor biosynthesis; NAD(+) biosynthesis; deamido-NAD(+) from nicotinate D-ribonucleotide: step 1/1.</text>
</comment>
<feature type="domain" description="Cytidyltransferase-like" evidence="11">
    <location>
        <begin position="23"/>
        <end position="178"/>
    </location>
</feature>
<dbReference type="InterPro" id="IPR004821">
    <property type="entry name" value="Cyt_trans-like"/>
</dbReference>
<dbReference type="NCBIfam" id="NF000840">
    <property type="entry name" value="PRK00071.1-3"/>
    <property type="match status" value="1"/>
</dbReference>
<dbReference type="CDD" id="cd02165">
    <property type="entry name" value="NMNAT"/>
    <property type="match status" value="1"/>
</dbReference>
<dbReference type="PANTHER" id="PTHR39321:SF3">
    <property type="entry name" value="PHOSPHOPANTETHEINE ADENYLYLTRANSFERASE"/>
    <property type="match status" value="1"/>
</dbReference>
<keyword evidence="4 10" id="KW-0808">Transferase</keyword>
<evidence type="ECO:0000313" key="13">
    <source>
        <dbReference type="Proteomes" id="UP000037749"/>
    </source>
</evidence>
<dbReference type="HAMAP" id="MF_00244">
    <property type="entry name" value="NaMN_adenylyltr"/>
    <property type="match status" value="1"/>
</dbReference>
<evidence type="ECO:0000256" key="1">
    <source>
        <dbReference type="ARBA" id="ARBA00002324"/>
    </source>
</evidence>
<dbReference type="NCBIfam" id="TIGR00482">
    <property type="entry name" value="nicotinate (nicotinamide) nucleotide adenylyltransferase"/>
    <property type="match status" value="1"/>
</dbReference>
<evidence type="ECO:0000256" key="6">
    <source>
        <dbReference type="ARBA" id="ARBA00022741"/>
    </source>
</evidence>
<proteinExistence type="inferred from homology"/>
<keyword evidence="6 10" id="KW-0547">Nucleotide-binding</keyword>
<dbReference type="AlphaFoldDB" id="A0A0N0CU37"/>
<evidence type="ECO:0000259" key="11">
    <source>
        <dbReference type="Pfam" id="PF01467"/>
    </source>
</evidence>
<dbReference type="EMBL" id="JXCZ01000017">
    <property type="protein sequence ID" value="KOY79308.1"/>
    <property type="molecule type" value="Genomic_DNA"/>
</dbReference>
<sequence>MHSEKVQTLPKLKSLNKRKKIGIIGGTFNPIHNGHLFIADQVRSQLGLEKVYFMPDFIPPHIDHKDAIDADDRVNMVNLAINDNDKFDIEMLEIINRGKSYTYNTMVELKRRHPDYEYYFIIGGDMVEYLPKWYRVDDLFKLTHFVGVRRENYPMSTNYPVIWVDVAKLDISSTLIRKLVSNHQSIRYLVPDAVSKYIKEHHLYE</sequence>
<dbReference type="InterPro" id="IPR014729">
    <property type="entry name" value="Rossmann-like_a/b/a_fold"/>
</dbReference>
<dbReference type="PATRIC" id="fig|148814.9.peg.628"/>
<dbReference type="Proteomes" id="UP000037749">
    <property type="component" value="Unassembled WGS sequence"/>
</dbReference>
<evidence type="ECO:0000313" key="12">
    <source>
        <dbReference type="EMBL" id="KOY79308.1"/>
    </source>
</evidence>
<dbReference type="InterPro" id="IPR005248">
    <property type="entry name" value="NadD/NMNAT"/>
</dbReference>
<organism evidence="12 13">
    <name type="scientific">Apilactobacillus kunkeei</name>
    <dbReference type="NCBI Taxonomy" id="148814"/>
    <lineage>
        <taxon>Bacteria</taxon>
        <taxon>Bacillati</taxon>
        <taxon>Bacillota</taxon>
        <taxon>Bacilli</taxon>
        <taxon>Lactobacillales</taxon>
        <taxon>Lactobacillaceae</taxon>
        <taxon>Apilactobacillus</taxon>
    </lineage>
</organism>
<comment type="similarity">
    <text evidence="10">Belongs to the NadD family.</text>
</comment>
<dbReference type="PANTHER" id="PTHR39321">
    <property type="entry name" value="NICOTINATE-NUCLEOTIDE ADENYLYLTRANSFERASE-RELATED"/>
    <property type="match status" value="1"/>
</dbReference>
<dbReference type="Gene3D" id="3.40.50.620">
    <property type="entry name" value="HUPs"/>
    <property type="match status" value="1"/>
</dbReference>